<reference evidence="1" key="2">
    <citation type="submission" date="2024-10" db="UniProtKB">
        <authorList>
            <consortium name="EnsemblProtists"/>
        </authorList>
    </citation>
    <scope>IDENTIFICATION</scope>
</reference>
<dbReference type="KEGG" id="ehx:EMIHUDRAFT_207359"/>
<dbReference type="RefSeq" id="XP_005774640.1">
    <property type="nucleotide sequence ID" value="XM_005774583.1"/>
</dbReference>
<dbReference type="HOGENOM" id="CLU_999032_0_0_1"/>
<organism evidence="1 2">
    <name type="scientific">Emiliania huxleyi (strain CCMP1516)</name>
    <dbReference type="NCBI Taxonomy" id="280463"/>
    <lineage>
        <taxon>Eukaryota</taxon>
        <taxon>Haptista</taxon>
        <taxon>Haptophyta</taxon>
        <taxon>Prymnesiophyceae</taxon>
        <taxon>Isochrysidales</taxon>
        <taxon>Noelaerhabdaceae</taxon>
        <taxon>Emiliania</taxon>
    </lineage>
</organism>
<sequence length="279" mass="30732">MSHRHVPALPGLHRFGFTAATLRDLDAELQALNTTRELQREAGSSALSEVKRTVGSSALAQDVFARLHHILFAHGLLPLSEWGRERVPSGWGVTDWRQHRNRVVLQRIGLSAYLRSVAAAHVRTGSRCLGWDDDEEYTRLLPGCEGWGFSFREKRRLELDAPARRVRGDLCVAQAALPPTATFEAPLDYFRYTHVGASHVLKAAGLAVRSVHLVGGSELTSAWLLGFGSGDMQPPQLDDASILHEVDRRNMSKPSDELFMAVGLLARKNGVAAANDNRC</sequence>
<reference evidence="2" key="1">
    <citation type="journal article" date="2013" name="Nature">
        <title>Pan genome of the phytoplankton Emiliania underpins its global distribution.</title>
        <authorList>
            <person name="Read B.A."/>
            <person name="Kegel J."/>
            <person name="Klute M.J."/>
            <person name="Kuo A."/>
            <person name="Lefebvre S.C."/>
            <person name="Maumus F."/>
            <person name="Mayer C."/>
            <person name="Miller J."/>
            <person name="Monier A."/>
            <person name="Salamov A."/>
            <person name="Young J."/>
            <person name="Aguilar M."/>
            <person name="Claverie J.M."/>
            <person name="Frickenhaus S."/>
            <person name="Gonzalez K."/>
            <person name="Herman E.K."/>
            <person name="Lin Y.C."/>
            <person name="Napier J."/>
            <person name="Ogata H."/>
            <person name="Sarno A.F."/>
            <person name="Shmutz J."/>
            <person name="Schroeder D."/>
            <person name="de Vargas C."/>
            <person name="Verret F."/>
            <person name="von Dassow P."/>
            <person name="Valentin K."/>
            <person name="Van de Peer Y."/>
            <person name="Wheeler G."/>
            <person name="Dacks J.B."/>
            <person name="Delwiche C.F."/>
            <person name="Dyhrman S.T."/>
            <person name="Glockner G."/>
            <person name="John U."/>
            <person name="Richards T."/>
            <person name="Worden A.Z."/>
            <person name="Zhang X."/>
            <person name="Grigoriev I.V."/>
            <person name="Allen A.E."/>
            <person name="Bidle K."/>
            <person name="Borodovsky M."/>
            <person name="Bowler C."/>
            <person name="Brownlee C."/>
            <person name="Cock J.M."/>
            <person name="Elias M."/>
            <person name="Gladyshev V.N."/>
            <person name="Groth M."/>
            <person name="Guda C."/>
            <person name="Hadaegh A."/>
            <person name="Iglesias-Rodriguez M.D."/>
            <person name="Jenkins J."/>
            <person name="Jones B.M."/>
            <person name="Lawson T."/>
            <person name="Leese F."/>
            <person name="Lindquist E."/>
            <person name="Lobanov A."/>
            <person name="Lomsadze A."/>
            <person name="Malik S.B."/>
            <person name="Marsh M.E."/>
            <person name="Mackinder L."/>
            <person name="Mock T."/>
            <person name="Mueller-Roeber B."/>
            <person name="Pagarete A."/>
            <person name="Parker M."/>
            <person name="Probert I."/>
            <person name="Quesneville H."/>
            <person name="Raines C."/>
            <person name="Rensing S.A."/>
            <person name="Riano-Pachon D.M."/>
            <person name="Richier S."/>
            <person name="Rokitta S."/>
            <person name="Shiraiwa Y."/>
            <person name="Soanes D.M."/>
            <person name="van der Giezen M."/>
            <person name="Wahlund T.M."/>
            <person name="Williams B."/>
            <person name="Wilson W."/>
            <person name="Wolfe G."/>
            <person name="Wurch L.L."/>
        </authorList>
    </citation>
    <scope>NUCLEOTIDE SEQUENCE</scope>
</reference>
<evidence type="ECO:0000313" key="2">
    <source>
        <dbReference type="Proteomes" id="UP000013827"/>
    </source>
</evidence>
<name>A0A0D3JFC6_EMIH1</name>
<proteinExistence type="predicted"/>
<dbReference type="AlphaFoldDB" id="A0A0D3JFC6"/>
<dbReference type="EnsemblProtists" id="EOD22211">
    <property type="protein sequence ID" value="EOD22211"/>
    <property type="gene ID" value="EMIHUDRAFT_207359"/>
</dbReference>
<dbReference type="GeneID" id="17267758"/>
<keyword evidence="2" id="KW-1185">Reference proteome</keyword>
<protein>
    <submittedName>
        <fullName evidence="1">Uncharacterized protein</fullName>
    </submittedName>
</protein>
<evidence type="ECO:0000313" key="1">
    <source>
        <dbReference type="EnsemblProtists" id="EOD22211"/>
    </source>
</evidence>
<accession>A0A0D3JFC6</accession>
<dbReference type="Proteomes" id="UP000013827">
    <property type="component" value="Unassembled WGS sequence"/>
</dbReference>
<dbReference type="PaxDb" id="2903-EOD22211"/>